<proteinExistence type="predicted"/>
<protein>
    <submittedName>
        <fullName evidence="1">Uncharacterized protein</fullName>
    </submittedName>
</protein>
<dbReference type="EMBL" id="UINC01114693">
    <property type="protein sequence ID" value="SVC85180.1"/>
    <property type="molecule type" value="Genomic_DNA"/>
</dbReference>
<sequence length="128" mass="14267">MLTQGDNDAAVARLEQLFPVGPDGTDEYKRRMNLGMIHVEPEIWTFLYHWKNLSGTTGPFRGAIRIEDVHSVLVSVKSQNLLSDQILRASIIGAAIRVDGVGQIAHRAVETGLIQDYDEWQLDANNIP</sequence>
<dbReference type="AlphaFoldDB" id="A0A382QJT5"/>
<reference evidence="1" key="1">
    <citation type="submission" date="2018-05" db="EMBL/GenBank/DDBJ databases">
        <authorList>
            <person name="Lanie J.A."/>
            <person name="Ng W.-L."/>
            <person name="Kazmierczak K.M."/>
            <person name="Andrzejewski T.M."/>
            <person name="Davidsen T.M."/>
            <person name="Wayne K.J."/>
            <person name="Tettelin H."/>
            <person name="Glass J.I."/>
            <person name="Rusch D."/>
            <person name="Podicherti R."/>
            <person name="Tsui H.-C.T."/>
            <person name="Winkler M.E."/>
        </authorList>
    </citation>
    <scope>NUCLEOTIDE SEQUENCE</scope>
</reference>
<name>A0A382QJT5_9ZZZZ</name>
<organism evidence="1">
    <name type="scientific">marine metagenome</name>
    <dbReference type="NCBI Taxonomy" id="408172"/>
    <lineage>
        <taxon>unclassified sequences</taxon>
        <taxon>metagenomes</taxon>
        <taxon>ecological metagenomes</taxon>
    </lineage>
</organism>
<feature type="non-terminal residue" evidence="1">
    <location>
        <position position="128"/>
    </location>
</feature>
<gene>
    <name evidence="1" type="ORF">METZ01_LOCUS338034</name>
</gene>
<evidence type="ECO:0000313" key="1">
    <source>
        <dbReference type="EMBL" id="SVC85180.1"/>
    </source>
</evidence>
<accession>A0A382QJT5</accession>